<protein>
    <submittedName>
        <fullName evidence="4">Sulfite exporter TauE/SafE family protein</fullName>
    </submittedName>
</protein>
<gene>
    <name evidence="4" type="ORF">EHO65_11960</name>
</gene>
<feature type="domain" description="Urease accessory protein UreH-like transmembrane" evidence="3">
    <location>
        <begin position="12"/>
        <end position="220"/>
    </location>
</feature>
<dbReference type="PANTHER" id="PTHR42208">
    <property type="entry name" value="HEAVY METAL TRANSPORTER-RELATED"/>
    <property type="match status" value="1"/>
</dbReference>
<proteinExistence type="predicted"/>
<keyword evidence="2" id="KW-0812">Transmembrane</keyword>
<keyword evidence="5" id="KW-1185">Reference proteome</keyword>
<dbReference type="Pfam" id="PF13386">
    <property type="entry name" value="DsbD_2"/>
    <property type="match status" value="1"/>
</dbReference>
<feature type="transmembrane region" description="Helical" evidence="2">
    <location>
        <begin position="58"/>
        <end position="76"/>
    </location>
</feature>
<comment type="caution">
    <text evidence="4">The sequence shown here is derived from an EMBL/GenBank/DDBJ whole genome shotgun (WGS) entry which is preliminary data.</text>
</comment>
<evidence type="ECO:0000256" key="2">
    <source>
        <dbReference type="SAM" id="Phobius"/>
    </source>
</evidence>
<keyword evidence="2" id="KW-0472">Membrane</keyword>
<sequence length="251" mass="27393">MELVSAILFGSFLNGLTGSFHCLGMCGPLAGSLNLTLSPSDKKTSPVLLQILYNLGRLVSYTSIGLGFGFLGNITNQSLSLLLPAQEFAAWFGAAFILLFGVSILFQKDWTQNRFFSKVFSKVGSKLLKARENKSPSSRLVIGFTFGMLTGFLPCGILYPAFVMAFATGSPAFGALSMFFFFLGTFPLLFGFGLGSRMILAKFGKDKLKLAGFAIILLSISLMLFRMNHTHDHHSEPGEKTEEGGHHHHHH</sequence>
<feature type="transmembrane region" description="Helical" evidence="2">
    <location>
        <begin position="88"/>
        <end position="106"/>
    </location>
</feature>
<evidence type="ECO:0000313" key="5">
    <source>
        <dbReference type="Proteomes" id="UP000298097"/>
    </source>
</evidence>
<feature type="transmembrane region" description="Helical" evidence="2">
    <location>
        <begin position="208"/>
        <end position="227"/>
    </location>
</feature>
<feature type="transmembrane region" description="Helical" evidence="2">
    <location>
        <begin position="140"/>
        <end position="167"/>
    </location>
</feature>
<dbReference type="OrthoDB" id="9800141at2"/>
<keyword evidence="2" id="KW-1133">Transmembrane helix</keyword>
<feature type="region of interest" description="Disordered" evidence="1">
    <location>
        <begin position="232"/>
        <end position="251"/>
    </location>
</feature>
<evidence type="ECO:0000256" key="1">
    <source>
        <dbReference type="SAM" id="MobiDB-lite"/>
    </source>
</evidence>
<dbReference type="InterPro" id="IPR039447">
    <property type="entry name" value="UreH-like_TM_dom"/>
</dbReference>
<name>A0A4R9H2A3_9LEPT</name>
<dbReference type="EMBL" id="RQEY01000018">
    <property type="protein sequence ID" value="TGK38753.1"/>
    <property type="molecule type" value="Genomic_DNA"/>
</dbReference>
<organism evidence="4 5">
    <name type="scientific">Leptospira andrefontaineae</name>
    <dbReference type="NCBI Taxonomy" id="2484976"/>
    <lineage>
        <taxon>Bacteria</taxon>
        <taxon>Pseudomonadati</taxon>
        <taxon>Spirochaetota</taxon>
        <taxon>Spirochaetia</taxon>
        <taxon>Leptospirales</taxon>
        <taxon>Leptospiraceae</taxon>
        <taxon>Leptospira</taxon>
    </lineage>
</organism>
<evidence type="ECO:0000313" key="4">
    <source>
        <dbReference type="EMBL" id="TGK38753.1"/>
    </source>
</evidence>
<dbReference type="Proteomes" id="UP000298097">
    <property type="component" value="Unassembled WGS sequence"/>
</dbReference>
<reference evidence="4" key="1">
    <citation type="journal article" date="2019" name="PLoS Negl. Trop. Dis.">
        <title>Revisiting the worldwide diversity of Leptospira species in the environment.</title>
        <authorList>
            <person name="Vincent A.T."/>
            <person name="Schiettekatte O."/>
            <person name="Bourhy P."/>
            <person name="Veyrier F.J."/>
            <person name="Picardeau M."/>
        </authorList>
    </citation>
    <scope>NUCLEOTIDE SEQUENCE [LARGE SCALE GENOMIC DNA]</scope>
    <source>
        <strain evidence="4">201800301</strain>
    </source>
</reference>
<dbReference type="RefSeq" id="WP_135774606.1">
    <property type="nucleotide sequence ID" value="NZ_RQEY01000018.1"/>
</dbReference>
<dbReference type="PANTHER" id="PTHR42208:SF1">
    <property type="entry name" value="HEAVY METAL TRANSPORTER"/>
    <property type="match status" value="1"/>
</dbReference>
<evidence type="ECO:0000259" key="3">
    <source>
        <dbReference type="Pfam" id="PF13386"/>
    </source>
</evidence>
<feature type="transmembrane region" description="Helical" evidence="2">
    <location>
        <begin position="173"/>
        <end position="196"/>
    </location>
</feature>
<accession>A0A4R9H2A3</accession>
<feature type="compositionally biased region" description="Basic and acidic residues" evidence="1">
    <location>
        <begin position="232"/>
        <end position="245"/>
    </location>
</feature>
<dbReference type="AlphaFoldDB" id="A0A4R9H2A3"/>
<feature type="transmembrane region" description="Helical" evidence="2">
    <location>
        <begin position="12"/>
        <end position="37"/>
    </location>
</feature>